<feature type="compositionally biased region" description="Low complexity" evidence="1">
    <location>
        <begin position="178"/>
        <end position="192"/>
    </location>
</feature>
<keyword evidence="3" id="KW-1185">Reference proteome</keyword>
<evidence type="ECO:0000313" key="2">
    <source>
        <dbReference type="EMBL" id="CDI77817.1"/>
    </source>
</evidence>
<dbReference type="EMBL" id="HG670746">
    <property type="protein sequence ID" value="CDI77817.1"/>
    <property type="molecule type" value="Genomic_DNA"/>
</dbReference>
<dbReference type="RefSeq" id="XP_013251888.1">
    <property type="nucleotide sequence ID" value="XM_013396434.1"/>
</dbReference>
<dbReference type="GeneID" id="25270791"/>
<sequence>MDYILREGKRAVEQLEAGGQSSNAARRAKKVLKLLEKFRTPPGESSPKHLDVEARISAYRIFQCRHALEQLQPWVGSSMPIPDILIERVLKVLSCTRGVGKARLRADAAATSWVRRAQATLNSFLVMEMHYRGYSVVLKASLEEEMEKLKQRFQELSTLLRHSIESARPQLEQHLEQQRQQLQQRQQQGVQHLQREQHLPSDQLSEGIAVLSSALQHLEQHTTLRSGAMVLPPQPSWPYPAPSHGTWSAPNPSLRKPPVVQSTRPPLTDSVQHIPVAFPGPWDQ</sequence>
<gene>
    <name evidence="2" type="ORF">EAH_00027210</name>
</gene>
<dbReference type="OrthoDB" id="348480at2759"/>
<dbReference type="VEuPathDB" id="ToxoDB:EAH_00027210"/>
<evidence type="ECO:0000256" key="1">
    <source>
        <dbReference type="SAM" id="MobiDB-lite"/>
    </source>
</evidence>
<accession>U6GE46</accession>
<protein>
    <submittedName>
        <fullName evidence="2">Uncharacterized protein</fullName>
    </submittedName>
</protein>
<feature type="non-terminal residue" evidence="2">
    <location>
        <position position="284"/>
    </location>
</feature>
<name>U6GE46_EIMAC</name>
<dbReference type="AlphaFoldDB" id="U6GE46"/>
<evidence type="ECO:0000313" key="3">
    <source>
        <dbReference type="Proteomes" id="UP000018050"/>
    </source>
</evidence>
<feature type="region of interest" description="Disordered" evidence="1">
    <location>
        <begin position="171"/>
        <end position="196"/>
    </location>
</feature>
<reference evidence="2" key="2">
    <citation type="submission" date="2013-10" db="EMBL/GenBank/DDBJ databases">
        <authorList>
            <person name="Aslett M."/>
        </authorList>
    </citation>
    <scope>NUCLEOTIDE SEQUENCE</scope>
    <source>
        <strain evidence="2">Houghton</strain>
    </source>
</reference>
<proteinExistence type="predicted"/>
<reference evidence="2" key="1">
    <citation type="submission" date="2013-10" db="EMBL/GenBank/DDBJ databases">
        <title>Genomic analysis of the causative agents of coccidiosis in chickens.</title>
        <authorList>
            <person name="Reid A.J."/>
            <person name="Blake D."/>
            <person name="Billington K."/>
            <person name="Browne H."/>
            <person name="Dunn M."/>
            <person name="Hung S."/>
            <person name="Kawahara F."/>
            <person name="Miranda-Saavedra D."/>
            <person name="Mourier T."/>
            <person name="Nagra H."/>
            <person name="Otto T.D."/>
            <person name="Rawlings N."/>
            <person name="Sanchez A."/>
            <person name="Sanders M."/>
            <person name="Subramaniam C."/>
            <person name="Tay Y."/>
            <person name="Dear P."/>
            <person name="Doerig C."/>
            <person name="Gruber A."/>
            <person name="Parkinson J."/>
            <person name="Shirley M."/>
            <person name="Wan K.L."/>
            <person name="Berriman M."/>
            <person name="Tomley F."/>
            <person name="Pain A."/>
        </authorList>
    </citation>
    <scope>NUCLEOTIDE SEQUENCE</scope>
    <source>
        <strain evidence="2">Houghton</strain>
    </source>
</reference>
<organism evidence="2 3">
    <name type="scientific">Eimeria acervulina</name>
    <name type="common">Coccidian parasite</name>
    <dbReference type="NCBI Taxonomy" id="5801"/>
    <lineage>
        <taxon>Eukaryota</taxon>
        <taxon>Sar</taxon>
        <taxon>Alveolata</taxon>
        <taxon>Apicomplexa</taxon>
        <taxon>Conoidasida</taxon>
        <taxon>Coccidia</taxon>
        <taxon>Eucoccidiorida</taxon>
        <taxon>Eimeriorina</taxon>
        <taxon>Eimeriidae</taxon>
        <taxon>Eimeria</taxon>
    </lineage>
</organism>
<feature type="region of interest" description="Disordered" evidence="1">
    <location>
        <begin position="241"/>
        <end position="268"/>
    </location>
</feature>
<dbReference type="Proteomes" id="UP000018050">
    <property type="component" value="Unassembled WGS sequence"/>
</dbReference>